<dbReference type="EMBL" id="CP144746">
    <property type="protein sequence ID" value="WVZ58759.1"/>
    <property type="molecule type" value="Genomic_DNA"/>
</dbReference>
<proteinExistence type="predicted"/>
<evidence type="ECO:0000259" key="1">
    <source>
        <dbReference type="Pfam" id="PF13966"/>
    </source>
</evidence>
<accession>A0AAQ3SQQ3</accession>
<keyword evidence="3" id="KW-1185">Reference proteome</keyword>
<dbReference type="Proteomes" id="UP001341281">
    <property type="component" value="Chromosome 02"/>
</dbReference>
<dbReference type="Pfam" id="PF13966">
    <property type="entry name" value="zf-RVT"/>
    <property type="match status" value="1"/>
</dbReference>
<gene>
    <name evidence="2" type="ORF">U9M48_008991</name>
</gene>
<dbReference type="PANTHER" id="PTHR47746">
    <property type="entry name" value="ZF-RVT DOMAIN-CONTAINING PROTEIN"/>
    <property type="match status" value="1"/>
</dbReference>
<sequence>MLGPSLILGDGQNTLFWTDRWLHGKTIQELAPNLFKIIPKRITKRRTVEQALVNRRWVADIKGALTFQVFKEWLINICGNSLRMAQVCSLEESVEILRPPPPKCKMVWAADRLAKRGLPHPVACPLCDQDAESIQHLLISCVFAKQLWFLLLFGLGLSFLPQPGGDSFLRWWSSSVKMAPKELQKGFNTLVFLVTWEIWRHRNACVFEGARPDVSAVLQNIANEDSLWCAAGAKGLCSLIAGALV</sequence>
<evidence type="ECO:0000313" key="2">
    <source>
        <dbReference type="EMBL" id="WVZ58759.1"/>
    </source>
</evidence>
<name>A0AAQ3SQQ3_PASNO</name>
<dbReference type="InterPro" id="IPR026960">
    <property type="entry name" value="RVT-Znf"/>
</dbReference>
<reference evidence="2 3" key="1">
    <citation type="submission" date="2024-02" db="EMBL/GenBank/DDBJ databases">
        <title>High-quality chromosome-scale genome assembly of Pensacola bahiagrass (Paspalum notatum Flugge var. saurae).</title>
        <authorList>
            <person name="Vega J.M."/>
            <person name="Podio M."/>
            <person name="Orjuela J."/>
            <person name="Siena L.A."/>
            <person name="Pessino S.C."/>
            <person name="Combes M.C."/>
            <person name="Mariac C."/>
            <person name="Albertini E."/>
            <person name="Pupilli F."/>
            <person name="Ortiz J.P.A."/>
            <person name="Leblanc O."/>
        </authorList>
    </citation>
    <scope>NUCLEOTIDE SEQUENCE [LARGE SCALE GENOMIC DNA]</scope>
    <source>
        <strain evidence="2">R1</strain>
        <tissue evidence="2">Leaf</tissue>
    </source>
</reference>
<organism evidence="2 3">
    <name type="scientific">Paspalum notatum var. saurae</name>
    <dbReference type="NCBI Taxonomy" id="547442"/>
    <lineage>
        <taxon>Eukaryota</taxon>
        <taxon>Viridiplantae</taxon>
        <taxon>Streptophyta</taxon>
        <taxon>Embryophyta</taxon>
        <taxon>Tracheophyta</taxon>
        <taxon>Spermatophyta</taxon>
        <taxon>Magnoliopsida</taxon>
        <taxon>Liliopsida</taxon>
        <taxon>Poales</taxon>
        <taxon>Poaceae</taxon>
        <taxon>PACMAD clade</taxon>
        <taxon>Panicoideae</taxon>
        <taxon>Andropogonodae</taxon>
        <taxon>Paspaleae</taxon>
        <taxon>Paspalinae</taxon>
        <taxon>Paspalum</taxon>
    </lineage>
</organism>
<dbReference type="AlphaFoldDB" id="A0AAQ3SQQ3"/>
<feature type="domain" description="Reverse transcriptase zinc-binding" evidence="1">
    <location>
        <begin position="107"/>
        <end position="148"/>
    </location>
</feature>
<evidence type="ECO:0000313" key="3">
    <source>
        <dbReference type="Proteomes" id="UP001341281"/>
    </source>
</evidence>
<protein>
    <recommendedName>
        <fullName evidence="1">Reverse transcriptase zinc-binding domain-containing protein</fullName>
    </recommendedName>
</protein>
<dbReference type="PANTHER" id="PTHR47746:SF40">
    <property type="entry name" value="OS04G0563550 PROTEIN"/>
    <property type="match status" value="1"/>
</dbReference>